<proteinExistence type="predicted"/>
<keyword evidence="1" id="KW-0812">Transmembrane</keyword>
<name>A0ABP4TIS7_9ACTN</name>
<dbReference type="EMBL" id="BAAAQF010000020">
    <property type="protein sequence ID" value="GAA1688859.1"/>
    <property type="molecule type" value="Genomic_DNA"/>
</dbReference>
<organism evidence="2 3">
    <name type="scientific">Glycomyces endophyticus</name>
    <dbReference type="NCBI Taxonomy" id="480996"/>
    <lineage>
        <taxon>Bacteria</taxon>
        <taxon>Bacillati</taxon>
        <taxon>Actinomycetota</taxon>
        <taxon>Actinomycetes</taxon>
        <taxon>Glycomycetales</taxon>
        <taxon>Glycomycetaceae</taxon>
        <taxon>Glycomyces</taxon>
    </lineage>
</organism>
<reference evidence="3" key="1">
    <citation type="journal article" date="2019" name="Int. J. Syst. Evol. Microbiol.">
        <title>The Global Catalogue of Microorganisms (GCM) 10K type strain sequencing project: providing services to taxonomists for standard genome sequencing and annotation.</title>
        <authorList>
            <consortium name="The Broad Institute Genomics Platform"/>
            <consortium name="The Broad Institute Genome Sequencing Center for Infectious Disease"/>
            <person name="Wu L."/>
            <person name="Ma J."/>
        </authorList>
    </citation>
    <scope>NUCLEOTIDE SEQUENCE [LARGE SCALE GENOMIC DNA]</scope>
    <source>
        <strain evidence="3">JCM 16001</strain>
    </source>
</reference>
<accession>A0ABP4TIS7</accession>
<dbReference type="Proteomes" id="UP001499851">
    <property type="component" value="Unassembled WGS sequence"/>
</dbReference>
<protein>
    <submittedName>
        <fullName evidence="2">Uncharacterized protein</fullName>
    </submittedName>
</protein>
<keyword evidence="3" id="KW-1185">Reference proteome</keyword>
<evidence type="ECO:0000313" key="3">
    <source>
        <dbReference type="Proteomes" id="UP001499851"/>
    </source>
</evidence>
<dbReference type="RefSeq" id="WP_344490291.1">
    <property type="nucleotide sequence ID" value="NZ_BAAAQF010000020.1"/>
</dbReference>
<gene>
    <name evidence="2" type="ORF">GCM10009830_40560</name>
</gene>
<sequence>MTTLREFAPFIGIALFVIAMGAVFVRFKFADSVPHRVPVAVFAVVSLAFLLTGAGLRLHEQQVLNRPLTVGDIVRPDLEGELPTDVTVESWQAALEPLGLEWTSRDELLVDRPQDLLSFDGEYTGYMEGHTDDGSLRLTAVIGFEGTEISWFACHAAGLDELDISSRFFSTCITSAEIAEIDPDAVAEWVGDTLSSPSTEVGGIAVTIARECPVRLMAASIVGTEPRVNAQLTVSRGELC</sequence>
<evidence type="ECO:0000313" key="2">
    <source>
        <dbReference type="EMBL" id="GAA1688859.1"/>
    </source>
</evidence>
<keyword evidence="1" id="KW-0472">Membrane</keyword>
<feature type="transmembrane region" description="Helical" evidence="1">
    <location>
        <begin position="39"/>
        <end position="58"/>
    </location>
</feature>
<comment type="caution">
    <text evidence="2">The sequence shown here is derived from an EMBL/GenBank/DDBJ whole genome shotgun (WGS) entry which is preliminary data.</text>
</comment>
<evidence type="ECO:0000256" key="1">
    <source>
        <dbReference type="SAM" id="Phobius"/>
    </source>
</evidence>
<feature type="transmembrane region" description="Helical" evidence="1">
    <location>
        <begin position="7"/>
        <end position="27"/>
    </location>
</feature>
<keyword evidence="1" id="KW-1133">Transmembrane helix</keyword>